<feature type="region of interest" description="Disordered" evidence="1">
    <location>
        <begin position="116"/>
        <end position="139"/>
    </location>
</feature>
<organism evidence="2 3">
    <name type="scientific">Alkalisalibacterium limincola</name>
    <dbReference type="NCBI Taxonomy" id="2699169"/>
    <lineage>
        <taxon>Bacteria</taxon>
        <taxon>Pseudomonadati</taxon>
        <taxon>Pseudomonadota</taxon>
        <taxon>Gammaproteobacteria</taxon>
        <taxon>Lysobacterales</taxon>
        <taxon>Lysobacteraceae</taxon>
        <taxon>Alkalisalibacterium</taxon>
    </lineage>
</organism>
<evidence type="ECO:0000313" key="3">
    <source>
        <dbReference type="Proteomes" id="UP000321248"/>
    </source>
</evidence>
<accession>A0A5C8KSY7</accession>
<evidence type="ECO:0000256" key="1">
    <source>
        <dbReference type="SAM" id="MobiDB-lite"/>
    </source>
</evidence>
<dbReference type="AlphaFoldDB" id="A0A5C8KSY7"/>
<keyword evidence="3" id="KW-1185">Reference proteome</keyword>
<proteinExistence type="predicted"/>
<gene>
    <name evidence="2" type="ORF">FU658_07630</name>
</gene>
<dbReference type="Proteomes" id="UP000321248">
    <property type="component" value="Unassembled WGS sequence"/>
</dbReference>
<name>A0A5C8KSY7_9GAMM</name>
<dbReference type="EMBL" id="VRTS01000004">
    <property type="protein sequence ID" value="TXK62606.1"/>
    <property type="molecule type" value="Genomic_DNA"/>
</dbReference>
<dbReference type="SUPFAM" id="SSF48452">
    <property type="entry name" value="TPR-like"/>
    <property type="match status" value="1"/>
</dbReference>
<dbReference type="InterPro" id="IPR011990">
    <property type="entry name" value="TPR-like_helical_dom_sf"/>
</dbReference>
<evidence type="ECO:0000313" key="2">
    <source>
        <dbReference type="EMBL" id="TXK62606.1"/>
    </source>
</evidence>
<comment type="caution">
    <text evidence="2">The sequence shown here is derived from an EMBL/GenBank/DDBJ whole genome shotgun (WGS) entry which is preliminary data.</text>
</comment>
<dbReference type="OrthoDB" id="6005230at2"/>
<dbReference type="Gene3D" id="1.25.40.10">
    <property type="entry name" value="Tetratricopeptide repeat domain"/>
    <property type="match status" value="1"/>
</dbReference>
<dbReference type="RefSeq" id="WP_147891529.1">
    <property type="nucleotide sequence ID" value="NZ_VRTS01000004.1"/>
</dbReference>
<reference evidence="2 3" key="1">
    <citation type="submission" date="2019-08" db="EMBL/GenBank/DDBJ databases">
        <authorList>
            <person name="Karlyshev A.V."/>
        </authorList>
    </citation>
    <scope>NUCLEOTIDE SEQUENCE [LARGE SCALE GENOMIC DNA]</scope>
    <source>
        <strain evidence="2 3">Alg18-2.2</strain>
    </source>
</reference>
<protein>
    <submittedName>
        <fullName evidence="2">Uncharacterized protein</fullName>
    </submittedName>
</protein>
<sequence length="166" mass="17236">MLASAGDVEAALAVLDEAARADPTSKAPWMRKTQMHFQAEHYGAAVVSAQEVLARDPDDHVADSYLVVSSLRIAIGTLARMQGPDGLTGAARAEAERLAASMRQTLGEDILVPQAAQAPQPPAPRPACGPGATGRQRAGPTARFHTIRPVLGAAGRRVRTTTPAGG</sequence>